<proteinExistence type="predicted"/>
<protein>
    <submittedName>
        <fullName evidence="1">Uncharacterized protein</fullName>
    </submittedName>
</protein>
<dbReference type="KEGG" id="ahw:NCTC11636_01481"/>
<organism evidence="1 2">
    <name type="scientific">Actinomyces howellii</name>
    <dbReference type="NCBI Taxonomy" id="52771"/>
    <lineage>
        <taxon>Bacteria</taxon>
        <taxon>Bacillati</taxon>
        <taxon>Actinomycetota</taxon>
        <taxon>Actinomycetes</taxon>
        <taxon>Actinomycetales</taxon>
        <taxon>Actinomycetaceae</taxon>
        <taxon>Actinomyces</taxon>
    </lineage>
</organism>
<evidence type="ECO:0000313" key="1">
    <source>
        <dbReference type="EMBL" id="VEG28329.1"/>
    </source>
</evidence>
<evidence type="ECO:0000313" key="2">
    <source>
        <dbReference type="Proteomes" id="UP000266895"/>
    </source>
</evidence>
<accession>A0A3S4RB11</accession>
<keyword evidence="2" id="KW-1185">Reference proteome</keyword>
<name>A0A3S4RB11_9ACTO</name>
<gene>
    <name evidence="1" type="ORF">NCTC11636_01481</name>
</gene>
<dbReference type="InterPro" id="IPR036860">
    <property type="entry name" value="SH2_dom_sf"/>
</dbReference>
<dbReference type="AlphaFoldDB" id="A0A3S4RB11"/>
<sequence length="106" mass="11360">MGDLSASSNGPVIENPDWRAESIGLPGHEGQGWYVTNASRREARILIWRYPDGYYLVISVRYKDGAPSPEDSTQAMQDLALTVVDKIPASFASDGGGMTAPDDGAT</sequence>
<dbReference type="Proteomes" id="UP000266895">
    <property type="component" value="Chromosome"/>
</dbReference>
<reference evidence="1 2" key="1">
    <citation type="submission" date="2018-12" db="EMBL/GenBank/DDBJ databases">
        <authorList>
            <consortium name="Pathogen Informatics"/>
        </authorList>
    </citation>
    <scope>NUCLEOTIDE SEQUENCE [LARGE SCALE GENOMIC DNA]</scope>
    <source>
        <strain evidence="1 2">NCTC11636</strain>
    </source>
</reference>
<dbReference type="SUPFAM" id="SSF55550">
    <property type="entry name" value="SH2 domain"/>
    <property type="match status" value="1"/>
</dbReference>
<dbReference type="EMBL" id="LR134350">
    <property type="protein sequence ID" value="VEG28329.1"/>
    <property type="molecule type" value="Genomic_DNA"/>
</dbReference>